<dbReference type="STRING" id="67344.SAMN05216505_12410"/>
<proteinExistence type="predicted"/>
<evidence type="ECO:0000313" key="3">
    <source>
        <dbReference type="EMBL" id="SDE27042.1"/>
    </source>
</evidence>
<dbReference type="PANTHER" id="PTHR47962:SF7">
    <property type="entry name" value="MITOCHONDRIAL ATP-DEPENDENT HELICASE IRC3-RELATED"/>
    <property type="match status" value="1"/>
</dbReference>
<feature type="region of interest" description="Disordered" evidence="1">
    <location>
        <begin position="46"/>
        <end position="91"/>
    </location>
</feature>
<dbReference type="NCBIfam" id="NF041121">
    <property type="entry name" value="SAV_2336_NTERM"/>
    <property type="match status" value="1"/>
</dbReference>
<accession>A0A1G7BJE0</accession>
<organism evidence="3 4">
    <name type="scientific">Streptomyces prasinopilosus</name>
    <dbReference type="NCBI Taxonomy" id="67344"/>
    <lineage>
        <taxon>Bacteria</taxon>
        <taxon>Bacillati</taxon>
        <taxon>Actinomycetota</taxon>
        <taxon>Actinomycetes</taxon>
        <taxon>Kitasatosporales</taxon>
        <taxon>Streptomycetaceae</taxon>
        <taxon>Streptomyces</taxon>
    </lineage>
</organism>
<feature type="compositionally biased region" description="Basic and acidic residues" evidence="1">
    <location>
        <begin position="539"/>
        <end position="549"/>
    </location>
</feature>
<evidence type="ECO:0000256" key="1">
    <source>
        <dbReference type="SAM" id="MobiDB-lite"/>
    </source>
</evidence>
<feature type="region of interest" description="Disordered" evidence="1">
    <location>
        <begin position="537"/>
        <end position="581"/>
    </location>
</feature>
<keyword evidence="3" id="KW-0547">Nucleotide-binding</keyword>
<dbReference type="InterPro" id="IPR052511">
    <property type="entry name" value="ATP-dep_Helicase"/>
</dbReference>
<evidence type="ECO:0000259" key="2">
    <source>
        <dbReference type="PROSITE" id="PS51194"/>
    </source>
</evidence>
<dbReference type="EMBL" id="FMZK01000024">
    <property type="protein sequence ID" value="SDE27042.1"/>
    <property type="molecule type" value="Genomic_DNA"/>
</dbReference>
<dbReference type="InterPro" id="IPR047738">
    <property type="entry name" value="SAV_2336-like_N"/>
</dbReference>
<dbReference type="GO" id="GO:0003677">
    <property type="term" value="F:DNA binding"/>
    <property type="evidence" value="ECO:0007669"/>
    <property type="project" value="InterPro"/>
</dbReference>
<dbReference type="PANTHER" id="PTHR47962">
    <property type="entry name" value="ATP-DEPENDENT HELICASE LHR-RELATED-RELATED"/>
    <property type="match status" value="1"/>
</dbReference>
<feature type="region of interest" description="Disordered" evidence="1">
    <location>
        <begin position="367"/>
        <end position="390"/>
    </location>
</feature>
<feature type="compositionally biased region" description="Low complexity" evidence="1">
    <location>
        <begin position="367"/>
        <end position="379"/>
    </location>
</feature>
<keyword evidence="3" id="KW-0067">ATP-binding</keyword>
<protein>
    <submittedName>
        <fullName evidence="3">Superfamily II DNA or RNA helicase</fullName>
    </submittedName>
</protein>
<dbReference type="SMART" id="SM00487">
    <property type="entry name" value="DEXDc"/>
    <property type="match status" value="1"/>
</dbReference>
<dbReference type="InterPro" id="IPR006935">
    <property type="entry name" value="Helicase/UvrB_N"/>
</dbReference>
<keyword evidence="4" id="KW-1185">Reference proteome</keyword>
<dbReference type="Proteomes" id="UP000182100">
    <property type="component" value="Unassembled WGS sequence"/>
</dbReference>
<dbReference type="Gene3D" id="3.40.50.300">
    <property type="entry name" value="P-loop containing nucleotide triphosphate hydrolases"/>
    <property type="match status" value="2"/>
</dbReference>
<keyword evidence="3" id="KW-0378">Hydrolase</keyword>
<dbReference type="Pfam" id="PF04851">
    <property type="entry name" value="ResIII"/>
    <property type="match status" value="1"/>
</dbReference>
<sequence>MAENRAARLLAALAHADLGDLSGSAEGDIRETLDALLLAAARSGTSQIGDIPTNPLPATEEAPADAPLQPEPGTDDSCDEPSAPESGSDANALGTASVWLKDDSSSHSIPGRPLSIGRAPALPNALDIGRALRPLRRFRPSRVHRRLDLGATVDHYTRTGVLVPQLAPAAEPWLEVVLVVDRGTSMAVWDETSLALTKVLRTLSAFRSVHVWHLEHPPEAPPVLRNHHGRPLLMDPSDPRHVQPAHRLVLVVSDCAAPAWRRNDLWQTLHTWGRTAPVALINPLPKRLWQRSGLDLPRTTATASVPASPGRLLAYRRPRPFRDDAPGTRPWQALPVLQVDAHQILTWARAMMRTDPSGCEAVLVPASGRVPSRNRSPRPSAAPPGAPATDTQVAAAAEAFTDNLHSPAVRLAIAASSLDVFTLPLLDVLRERIVPEAALADTAEFLTAGLLTATRHEDADIVYRFHPAAADHLRGLLSRDQAWDTHFALTDHLAAHPQAPHGIVAALHSLTSQENLPAGLRPVAQAAAATARLLGLESTEPRSGPDEQARLAAECPDDEKDDAQQTPDPAVPDEPPEPVPDMDAAPVDGAVRLHAHQRDMLDRLNAEREIHDRHRNLLIAPPGTGKTLMAAFDYKHLCEQHQQDLRLLFIADSLATLEQARWTYQEILMTANFGERLHGGAGTPQLGSHVFDTWQSLRRVMDELPSDHFDVIVIDEIHRIGSPTVVRILEHFTPKELLSLSSVTPERADSLSIHDTFFDGRIAAEMRLPDALASGLLPSLHYFGIADGTDLRRLDWKQGTYDRASLNALLTADHARAQLVIRAIRDTVPDVKTMRAVGFCQSVAHAELMTQCFRDAGFRAVALTAADRPATRQETFSSLRDGNLQVIFCVDALSESVHIPEVDTLLLLRPTSSTLQFLRQLGVGLPRFPGKPVLTVLDFIGHHRKEFRLDYQFRAMTNLAGRQLLHHLEHDFHQLPTGSMITFDQEAKSIVLDSLWEQMRGGVTDTADGSRPVGEGQHERSAAPTADLVTDTEPASGPAATDRLRAFDQSPRVVMMKGGNETGTNSAVGIMLTPRLVLTCASMLDPSARMWIVRADGTEIACRTVWKRPGALEATLVLAEENILESEEWERLLPSRLRWGRMPNRVMSPVRITGFRRSGKRIELNGQARPTAAQIAVEVTSSVTEGELAGLPGALVSCNGFFVGMVTRRHLQRPQLVAVPAALLLQDQGFHRALATHMTTPYELEDVGIEPSSDSWDGPLAVCLAIEAHIVSGRRGSDAHHRESALAHEIRESLVAIMHRVGIVGVVVEEAVADARADLLMRLDGPAAIQDMGRVLAELQTAVATHHDVAFGVAASIGEVTDTRLGLAGGAVSEAVRLGSNSFFREQLHQAARFVDSPVYFAVSNTLRARIAGMLGPAWEGRFVSLEPHSQPAPEAGWMYEGPTEQLGGALAAIRHGGLLP</sequence>
<keyword evidence="3" id="KW-0347">Helicase</keyword>
<name>A0A1G7BJE0_9ACTN</name>
<dbReference type="GO" id="GO:0004386">
    <property type="term" value="F:helicase activity"/>
    <property type="evidence" value="ECO:0007669"/>
    <property type="project" value="UniProtKB-KW"/>
</dbReference>
<feature type="compositionally biased region" description="Pro residues" evidence="1">
    <location>
        <begin position="569"/>
        <end position="579"/>
    </location>
</feature>
<feature type="domain" description="Helicase C-terminal" evidence="2">
    <location>
        <begin position="823"/>
        <end position="973"/>
    </location>
</feature>
<evidence type="ECO:0000313" key="4">
    <source>
        <dbReference type="Proteomes" id="UP000182100"/>
    </source>
</evidence>
<dbReference type="InterPro" id="IPR027417">
    <property type="entry name" value="P-loop_NTPase"/>
</dbReference>
<dbReference type="GO" id="GO:0005524">
    <property type="term" value="F:ATP binding"/>
    <property type="evidence" value="ECO:0007669"/>
    <property type="project" value="InterPro"/>
</dbReference>
<dbReference type="RefSeq" id="WP_055571911.1">
    <property type="nucleotide sequence ID" value="NZ_FMZK01000024.1"/>
</dbReference>
<dbReference type="PROSITE" id="PS51194">
    <property type="entry name" value="HELICASE_CTER"/>
    <property type="match status" value="1"/>
</dbReference>
<feature type="region of interest" description="Disordered" evidence="1">
    <location>
        <begin position="1003"/>
        <end position="1039"/>
    </location>
</feature>
<dbReference type="SUPFAM" id="SSF52540">
    <property type="entry name" value="P-loop containing nucleoside triphosphate hydrolases"/>
    <property type="match status" value="1"/>
</dbReference>
<gene>
    <name evidence="3" type="ORF">SAMN05216505_12410</name>
</gene>
<reference evidence="4" key="1">
    <citation type="submission" date="2016-10" db="EMBL/GenBank/DDBJ databases">
        <authorList>
            <person name="Varghese N."/>
            <person name="Submissions S."/>
        </authorList>
    </citation>
    <scope>NUCLEOTIDE SEQUENCE [LARGE SCALE GENOMIC DNA]</scope>
    <source>
        <strain evidence="4">CGMCC 4.3504</strain>
    </source>
</reference>
<dbReference type="InterPro" id="IPR014001">
    <property type="entry name" value="Helicase_ATP-bd"/>
</dbReference>
<dbReference type="InterPro" id="IPR001650">
    <property type="entry name" value="Helicase_C-like"/>
</dbReference>
<dbReference type="GO" id="GO:0016887">
    <property type="term" value="F:ATP hydrolysis activity"/>
    <property type="evidence" value="ECO:0007669"/>
    <property type="project" value="TreeGrafter"/>
</dbReference>
<dbReference type="Pfam" id="PF00271">
    <property type="entry name" value="Helicase_C"/>
    <property type="match status" value="1"/>
</dbReference>